<sequence>MNNNFDKIINRFLEIMKNWDKKYVDYLEETIILEAELMSIKDKNSIERALLYYVDLVKKIIVDELGISYDFEKPYMVFNENILGKTIEIEIH</sequence>
<accession>A0A7C4H9W0</accession>
<reference evidence="1" key="1">
    <citation type="journal article" date="2020" name="mSystems">
        <title>Genome- and Community-Level Interaction Insights into Carbon Utilization and Element Cycling Functions of Hydrothermarchaeota in Hydrothermal Sediment.</title>
        <authorList>
            <person name="Zhou Z."/>
            <person name="Liu Y."/>
            <person name="Xu W."/>
            <person name="Pan J."/>
            <person name="Luo Z.H."/>
            <person name="Li M."/>
        </authorList>
    </citation>
    <scope>NUCLEOTIDE SEQUENCE [LARGE SCALE GENOMIC DNA]</scope>
    <source>
        <strain evidence="1">SpSt-642</strain>
    </source>
</reference>
<gene>
    <name evidence="1" type="ORF">ENU14_06065</name>
</gene>
<dbReference type="AlphaFoldDB" id="A0A7C4H9W0"/>
<name>A0A7C4H9W0_STAMA</name>
<organism evidence="1">
    <name type="scientific">Staphylothermus marinus</name>
    <dbReference type="NCBI Taxonomy" id="2280"/>
    <lineage>
        <taxon>Archaea</taxon>
        <taxon>Thermoproteota</taxon>
        <taxon>Thermoprotei</taxon>
        <taxon>Desulfurococcales</taxon>
        <taxon>Desulfurococcaceae</taxon>
        <taxon>Staphylothermus</taxon>
    </lineage>
</organism>
<proteinExistence type="predicted"/>
<dbReference type="EMBL" id="DTBJ01000052">
    <property type="protein sequence ID" value="HGM59126.1"/>
    <property type="molecule type" value="Genomic_DNA"/>
</dbReference>
<protein>
    <submittedName>
        <fullName evidence="1">Uncharacterized protein</fullName>
    </submittedName>
</protein>
<comment type="caution">
    <text evidence="1">The sequence shown here is derived from an EMBL/GenBank/DDBJ whole genome shotgun (WGS) entry which is preliminary data.</text>
</comment>
<evidence type="ECO:0000313" key="1">
    <source>
        <dbReference type="EMBL" id="HGM59126.1"/>
    </source>
</evidence>